<dbReference type="EMBL" id="HACG01015984">
    <property type="protein sequence ID" value="CEK62849.1"/>
    <property type="molecule type" value="Transcribed_RNA"/>
</dbReference>
<organism evidence="1">
    <name type="scientific">Arion vulgaris</name>
    <dbReference type="NCBI Taxonomy" id="1028688"/>
    <lineage>
        <taxon>Eukaryota</taxon>
        <taxon>Metazoa</taxon>
        <taxon>Spiralia</taxon>
        <taxon>Lophotrochozoa</taxon>
        <taxon>Mollusca</taxon>
        <taxon>Gastropoda</taxon>
        <taxon>Heterobranchia</taxon>
        <taxon>Euthyneura</taxon>
        <taxon>Panpulmonata</taxon>
        <taxon>Eupulmonata</taxon>
        <taxon>Stylommatophora</taxon>
        <taxon>Helicina</taxon>
        <taxon>Arionoidea</taxon>
        <taxon>Arionidae</taxon>
        <taxon>Arion</taxon>
    </lineage>
</organism>
<accession>A0A0B6Z2N4</accession>
<proteinExistence type="predicted"/>
<feature type="non-terminal residue" evidence="1">
    <location>
        <position position="96"/>
    </location>
</feature>
<feature type="non-terminal residue" evidence="1">
    <location>
        <position position="1"/>
    </location>
</feature>
<protein>
    <submittedName>
        <fullName evidence="1">Uncharacterized protein</fullName>
    </submittedName>
</protein>
<name>A0A0B6Z2N4_9EUPU</name>
<reference evidence="1" key="1">
    <citation type="submission" date="2014-12" db="EMBL/GenBank/DDBJ databases">
        <title>Insight into the proteome of Arion vulgaris.</title>
        <authorList>
            <person name="Aradska J."/>
            <person name="Bulat T."/>
            <person name="Smidak R."/>
            <person name="Sarate P."/>
            <person name="Gangsoo J."/>
            <person name="Sialana F."/>
            <person name="Bilban M."/>
            <person name="Lubec G."/>
        </authorList>
    </citation>
    <scope>NUCLEOTIDE SEQUENCE</scope>
    <source>
        <tissue evidence="1">Skin</tissue>
    </source>
</reference>
<sequence>LFPKGSLSSWKTHVIKQIASDSGEEMTRTLVQCFPLLLYNLGSESHSIVEHVFVPLLDNTTVCEDIAERFGEVMLTIIGAGQVERPSLDKFELNIS</sequence>
<gene>
    <name evidence="1" type="primary">ORF46303</name>
</gene>
<evidence type="ECO:0000313" key="1">
    <source>
        <dbReference type="EMBL" id="CEK62849.1"/>
    </source>
</evidence>
<dbReference type="AlphaFoldDB" id="A0A0B6Z2N4"/>